<feature type="domain" description="Bacterial sugar transferase" evidence="4">
    <location>
        <begin position="2"/>
        <end position="176"/>
    </location>
</feature>
<sequence>MKRAFDILGAGIGLIVLSPVILVISLIIRGRMGAPVLYRQTRPGRHGIPFQMIKFRTMRDAVDEQGRLLPDGERLTGLGRFLRSSSLDELPELWNVLKGEMSLVGPRPLLMEYLPLYSPEQSRRHEARPGVTGWAQVNGRNAISWDQKFALDVWYVDNRSIWLDLKIVWLTIVKVVRRDGISAAGEATMSKFKGVKE</sequence>
<evidence type="ECO:0000313" key="5">
    <source>
        <dbReference type="EMBL" id="AXK43607.1"/>
    </source>
</evidence>
<dbReference type="KEGG" id="err:DVR09_11325"/>
<evidence type="ECO:0000256" key="3">
    <source>
        <dbReference type="SAM" id="Phobius"/>
    </source>
</evidence>
<evidence type="ECO:0000256" key="1">
    <source>
        <dbReference type="ARBA" id="ARBA00006464"/>
    </source>
</evidence>
<keyword evidence="3" id="KW-0812">Transmembrane</keyword>
<evidence type="ECO:0000313" key="6">
    <source>
        <dbReference type="Proteomes" id="UP000254508"/>
    </source>
</evidence>
<name>A0A345YI55_9SPHN</name>
<keyword evidence="3" id="KW-1133">Transmembrane helix</keyword>
<evidence type="ECO:0000259" key="4">
    <source>
        <dbReference type="Pfam" id="PF02397"/>
    </source>
</evidence>
<dbReference type="Proteomes" id="UP000254508">
    <property type="component" value="Chromosome"/>
</dbReference>
<comment type="similarity">
    <text evidence="1">Belongs to the bacterial sugar transferase family.</text>
</comment>
<proteinExistence type="inferred from homology"/>
<accession>A0A345YI55</accession>
<dbReference type="Pfam" id="PF02397">
    <property type="entry name" value="Bac_transf"/>
    <property type="match status" value="1"/>
</dbReference>
<keyword evidence="6" id="KW-1185">Reference proteome</keyword>
<keyword evidence="2" id="KW-0270">Exopolysaccharide synthesis</keyword>
<dbReference type="EMBL" id="CP031357">
    <property type="protein sequence ID" value="AXK43607.1"/>
    <property type="molecule type" value="Genomic_DNA"/>
</dbReference>
<keyword evidence="3" id="KW-0472">Membrane</keyword>
<dbReference type="AlphaFoldDB" id="A0A345YI55"/>
<gene>
    <name evidence="5" type="ORF">DVR09_11325</name>
</gene>
<organism evidence="5 6">
    <name type="scientific">Erythrobacter aureus</name>
    <dbReference type="NCBI Taxonomy" id="2182384"/>
    <lineage>
        <taxon>Bacteria</taxon>
        <taxon>Pseudomonadati</taxon>
        <taxon>Pseudomonadota</taxon>
        <taxon>Alphaproteobacteria</taxon>
        <taxon>Sphingomonadales</taxon>
        <taxon>Erythrobacteraceae</taxon>
        <taxon>Erythrobacter/Porphyrobacter group</taxon>
        <taxon>Erythrobacter</taxon>
    </lineage>
</organism>
<reference evidence="6" key="1">
    <citation type="submission" date="2018-07" db="EMBL/GenBank/DDBJ databases">
        <title>Genome sequence of Erythrobacter strain YH-07, an antagonistic bacterium isolated from Yellow Sea.</title>
        <authorList>
            <person name="Tang T."/>
            <person name="Liu Q."/>
            <person name="Sun X."/>
        </authorList>
    </citation>
    <scope>NUCLEOTIDE SEQUENCE [LARGE SCALE GENOMIC DNA]</scope>
    <source>
        <strain evidence="6">YH-07</strain>
    </source>
</reference>
<feature type="transmembrane region" description="Helical" evidence="3">
    <location>
        <begin position="7"/>
        <end position="28"/>
    </location>
</feature>
<dbReference type="GO" id="GO:0016780">
    <property type="term" value="F:phosphotransferase activity, for other substituted phosphate groups"/>
    <property type="evidence" value="ECO:0007669"/>
    <property type="project" value="TreeGrafter"/>
</dbReference>
<dbReference type="InterPro" id="IPR003362">
    <property type="entry name" value="Bact_transf"/>
</dbReference>
<dbReference type="GO" id="GO:0000271">
    <property type="term" value="P:polysaccharide biosynthetic process"/>
    <property type="evidence" value="ECO:0007669"/>
    <property type="project" value="UniProtKB-KW"/>
</dbReference>
<protein>
    <submittedName>
        <fullName evidence="5">Sugar transferase</fullName>
    </submittedName>
</protein>
<keyword evidence="5" id="KW-0808">Transferase</keyword>
<dbReference type="PANTHER" id="PTHR30576:SF8">
    <property type="entry name" value="UNDECAPRENYL-PHOSPHATE GALACTOSE PHOSPHOTRANSFERASE"/>
    <property type="match status" value="1"/>
</dbReference>
<evidence type="ECO:0000256" key="2">
    <source>
        <dbReference type="ARBA" id="ARBA00023169"/>
    </source>
</evidence>
<dbReference type="PANTHER" id="PTHR30576">
    <property type="entry name" value="COLANIC BIOSYNTHESIS UDP-GLUCOSE LIPID CARRIER TRANSFERASE"/>
    <property type="match status" value="1"/>
</dbReference>
<dbReference type="OrthoDB" id="9771846at2"/>